<organism evidence="6 7">
    <name type="scientific">Paramecium octaurelia</name>
    <dbReference type="NCBI Taxonomy" id="43137"/>
    <lineage>
        <taxon>Eukaryota</taxon>
        <taxon>Sar</taxon>
        <taxon>Alveolata</taxon>
        <taxon>Ciliophora</taxon>
        <taxon>Intramacronucleata</taxon>
        <taxon>Oligohymenophorea</taxon>
        <taxon>Peniculida</taxon>
        <taxon>Parameciidae</taxon>
        <taxon>Paramecium</taxon>
    </lineage>
</organism>
<keyword evidence="4" id="KW-1133">Transmembrane helix</keyword>
<keyword evidence="7" id="KW-1185">Reference proteome</keyword>
<protein>
    <recommendedName>
        <fullName evidence="5">Tryptophan synthase beta chain-like PALP domain-containing protein</fullName>
    </recommendedName>
</protein>
<dbReference type="OrthoDB" id="295294at2759"/>
<evidence type="ECO:0000256" key="4">
    <source>
        <dbReference type="SAM" id="Phobius"/>
    </source>
</evidence>
<feature type="domain" description="Tryptophan synthase beta chain-like PALP" evidence="5">
    <location>
        <begin position="50"/>
        <end position="343"/>
    </location>
</feature>
<dbReference type="GO" id="GO:0004794">
    <property type="term" value="F:threonine deaminase activity"/>
    <property type="evidence" value="ECO:0007669"/>
    <property type="project" value="TreeGrafter"/>
</dbReference>
<evidence type="ECO:0000256" key="3">
    <source>
        <dbReference type="ARBA" id="ARBA00023239"/>
    </source>
</evidence>
<dbReference type="PANTHER" id="PTHR48078:SF6">
    <property type="entry name" value="L-THREONINE DEHYDRATASE CATABOLIC TDCB"/>
    <property type="match status" value="1"/>
</dbReference>
<dbReference type="OMA" id="ECSMISC"/>
<dbReference type="InterPro" id="IPR001926">
    <property type="entry name" value="TrpB-like_PALP"/>
</dbReference>
<keyword evidence="3" id="KW-0456">Lyase</keyword>
<dbReference type="EMBL" id="CAJJDP010000045">
    <property type="protein sequence ID" value="CAD8164610.1"/>
    <property type="molecule type" value="Genomic_DNA"/>
</dbReference>
<evidence type="ECO:0000259" key="5">
    <source>
        <dbReference type="Pfam" id="PF00291"/>
    </source>
</evidence>
<evidence type="ECO:0000256" key="2">
    <source>
        <dbReference type="ARBA" id="ARBA00022898"/>
    </source>
</evidence>
<dbReference type="GO" id="GO:0006567">
    <property type="term" value="P:L-threonine catabolic process"/>
    <property type="evidence" value="ECO:0007669"/>
    <property type="project" value="TreeGrafter"/>
</dbReference>
<proteinExistence type="predicted"/>
<keyword evidence="4" id="KW-0472">Membrane</keyword>
<sequence length="360" mass="40449">MGCAQSRKNEECSMISCEIKYLLPELVQAIKLGQQCIYSEESPIKLTPVKEIGGIFCKLENLLPTGSVKMRAIYHMLYRLHQKKRHKGMDQMNLVICSSGNAAMACIECLKLLKQEKKQEISGDQNISEFLQDDTPTDPGLSADINYQQLSSKIKPYQLLGQLIIFCKHLNEIHSFNDLPNVQVINSQLNKPDIEIEAFKYAQDHGYDYIDLLNDVDVFGGYATIGFEIDQWQILTKTKIDYLFVTLKSGALIAAIAFYLKYIALTQMKIIGVMLYGSTRSESTICSHIIEGFIDEIIFVSTQDVEKAQCELAKAEEIAEFNSAIAYAGCKKTQYKNSLVVLSGSNIPVSDLSKLVSKYQ</sequence>
<dbReference type="Proteomes" id="UP000683925">
    <property type="component" value="Unassembled WGS sequence"/>
</dbReference>
<dbReference type="GO" id="GO:0006565">
    <property type="term" value="P:L-serine catabolic process"/>
    <property type="evidence" value="ECO:0007669"/>
    <property type="project" value="TreeGrafter"/>
</dbReference>
<dbReference type="FunFam" id="3.40.50.1100:FF:000165">
    <property type="entry name" value="Uncharacterized protein"/>
    <property type="match status" value="1"/>
</dbReference>
<evidence type="ECO:0000256" key="1">
    <source>
        <dbReference type="ARBA" id="ARBA00001933"/>
    </source>
</evidence>
<keyword evidence="2" id="KW-0663">Pyridoxal phosphate</keyword>
<feature type="transmembrane region" description="Helical" evidence="4">
    <location>
        <begin position="242"/>
        <end position="260"/>
    </location>
</feature>
<keyword evidence="4" id="KW-0812">Transmembrane</keyword>
<evidence type="ECO:0000313" key="7">
    <source>
        <dbReference type="Proteomes" id="UP000683925"/>
    </source>
</evidence>
<comment type="caution">
    <text evidence="6">The sequence shown here is derived from an EMBL/GenBank/DDBJ whole genome shotgun (WGS) entry which is preliminary data.</text>
</comment>
<dbReference type="FunFam" id="3.40.50.1100:FF:000160">
    <property type="entry name" value="Uncharacterized protein"/>
    <property type="match status" value="1"/>
</dbReference>
<accession>A0A8S1UIG2</accession>
<dbReference type="AlphaFoldDB" id="A0A8S1UIG2"/>
<comment type="cofactor">
    <cofactor evidence="1">
        <name>pyridoxal 5'-phosphate</name>
        <dbReference type="ChEBI" id="CHEBI:597326"/>
    </cofactor>
</comment>
<gene>
    <name evidence="6" type="ORF">POCTA_138.1.T0450140</name>
</gene>
<name>A0A8S1UIG2_PAROT</name>
<dbReference type="InterPro" id="IPR050147">
    <property type="entry name" value="Ser/Thr_Dehydratase"/>
</dbReference>
<reference evidence="6" key="1">
    <citation type="submission" date="2021-01" db="EMBL/GenBank/DDBJ databases">
        <authorList>
            <consortium name="Genoscope - CEA"/>
            <person name="William W."/>
        </authorList>
    </citation>
    <scope>NUCLEOTIDE SEQUENCE</scope>
</reference>
<evidence type="ECO:0000313" key="6">
    <source>
        <dbReference type="EMBL" id="CAD8164610.1"/>
    </source>
</evidence>
<dbReference type="FunFam" id="3.40.50.1100:FF:000161">
    <property type="entry name" value="Uncharacterized protein"/>
    <property type="match status" value="1"/>
</dbReference>
<dbReference type="GO" id="GO:0009097">
    <property type="term" value="P:isoleucine biosynthetic process"/>
    <property type="evidence" value="ECO:0007669"/>
    <property type="project" value="TreeGrafter"/>
</dbReference>
<dbReference type="PANTHER" id="PTHR48078">
    <property type="entry name" value="THREONINE DEHYDRATASE, MITOCHONDRIAL-RELATED"/>
    <property type="match status" value="1"/>
</dbReference>
<dbReference type="GO" id="GO:0003941">
    <property type="term" value="F:L-serine ammonia-lyase activity"/>
    <property type="evidence" value="ECO:0007669"/>
    <property type="project" value="TreeGrafter"/>
</dbReference>
<dbReference type="Pfam" id="PF00291">
    <property type="entry name" value="PALP"/>
    <property type="match status" value="1"/>
</dbReference>